<dbReference type="EMBL" id="KZ825125">
    <property type="protein sequence ID" value="PYI20408.1"/>
    <property type="molecule type" value="Genomic_DNA"/>
</dbReference>
<dbReference type="Pfam" id="PF01841">
    <property type="entry name" value="Transglut_core"/>
    <property type="match status" value="1"/>
</dbReference>
<organism evidence="3 4">
    <name type="scientific">Aspergillus violaceofuscus (strain CBS 115571)</name>
    <dbReference type="NCBI Taxonomy" id="1450538"/>
    <lineage>
        <taxon>Eukaryota</taxon>
        <taxon>Fungi</taxon>
        <taxon>Dikarya</taxon>
        <taxon>Ascomycota</taxon>
        <taxon>Pezizomycotina</taxon>
        <taxon>Eurotiomycetes</taxon>
        <taxon>Eurotiomycetidae</taxon>
        <taxon>Eurotiales</taxon>
        <taxon>Aspergillaceae</taxon>
        <taxon>Aspergillus</taxon>
    </lineage>
</organism>
<dbReference type="STRING" id="1450538.A0A2V5H7Y5"/>
<reference evidence="3 4" key="1">
    <citation type="submission" date="2018-02" db="EMBL/GenBank/DDBJ databases">
        <title>The genomes of Aspergillus section Nigri reveals drivers in fungal speciation.</title>
        <authorList>
            <consortium name="DOE Joint Genome Institute"/>
            <person name="Vesth T.C."/>
            <person name="Nybo J."/>
            <person name="Theobald S."/>
            <person name="Brandl J."/>
            <person name="Frisvad J.C."/>
            <person name="Nielsen K.F."/>
            <person name="Lyhne E.K."/>
            <person name="Kogle M.E."/>
            <person name="Kuo A."/>
            <person name="Riley R."/>
            <person name="Clum A."/>
            <person name="Nolan M."/>
            <person name="Lipzen A."/>
            <person name="Salamov A."/>
            <person name="Henrissat B."/>
            <person name="Wiebenga A."/>
            <person name="De vries R.P."/>
            <person name="Grigoriev I.V."/>
            <person name="Mortensen U.H."/>
            <person name="Andersen M.R."/>
            <person name="Baker S.E."/>
        </authorList>
    </citation>
    <scope>NUCLEOTIDE SEQUENCE [LARGE SCALE GENOMIC DNA]</scope>
    <source>
        <strain evidence="3 4">CBS 115571</strain>
    </source>
</reference>
<dbReference type="InterPro" id="IPR052557">
    <property type="entry name" value="CAP/Cytokinesis_protein"/>
</dbReference>
<feature type="compositionally biased region" description="Low complexity" evidence="1">
    <location>
        <begin position="188"/>
        <end position="207"/>
    </location>
</feature>
<keyword evidence="4" id="KW-1185">Reference proteome</keyword>
<dbReference type="Proteomes" id="UP000249829">
    <property type="component" value="Unassembled WGS sequence"/>
</dbReference>
<name>A0A2V5H7Y5_ASPV1</name>
<gene>
    <name evidence="3" type="ORF">BO99DRAFT_401801</name>
</gene>
<evidence type="ECO:0000259" key="2">
    <source>
        <dbReference type="SMART" id="SM00460"/>
    </source>
</evidence>
<evidence type="ECO:0000313" key="3">
    <source>
        <dbReference type="EMBL" id="PYI20408.1"/>
    </source>
</evidence>
<sequence>MAEEPQVMSIQQRIAALKHAQAGQTGGAEASEPTLIQPTPLPIRPAAPPKPKTFSLPNIDEAPGSNGWTHDVNGETPPPTYNESFPSPVSRPMPPPAPAKSKAPPPLPVRKPSDQQVQQRPALPPRRPSNPSRKASRESMASDISRSTTTSIGRATITSVASSDSGTGRSLPPAWGEAELPPLPPKRQPQLPSRPSATSVKSSSSLSVPQLPARRGSTQSVCSTDSTYSQPPRPPPRLPSRNSSDRSPSTNTDNTANESRPTLPNRRLPPPPPSNAALGKLQQAGFAAINRTTSSVETNGGPPPVPLASRPSPPDLSKLQASKPRLPATSPTAGTPNAAAAQTVACLKCRDFSAADAYAAQYPRTTLPTHDLGWLARELTAPFPSPTDKARVIFTWLHHNVDYDVDAFYGNRVQPSTPAKTLASGLAVCEGYAGLFQALATEAGLESRKVSGHGKGIGYLDPVPGSALPPFKGNHAWNVVRIDNGQWKLIDTCWGAGCVQGAGQPYRRQFNPIHFIETNDEFGLKHFPSNGNDFYRDDGRPGISWEEYLMGNPASPLGVAQPLVYSDAEKHSIGARTYRPAAKEIAVQQGGPLRFQFGLICEHWTLEHHSRAQPGLFLLTIHGADGRQDDRLVFTHFRGTNPGGGGDLWYLDVPDVRSLGTPGQTVQVVVLTQFADRKDPRGVTITAEEYRRGVGRVAMAWAGIAQWTLV</sequence>
<accession>A0A2V5H7Y5</accession>
<dbReference type="GO" id="GO:0005737">
    <property type="term" value="C:cytoplasm"/>
    <property type="evidence" value="ECO:0007669"/>
    <property type="project" value="TreeGrafter"/>
</dbReference>
<feature type="compositionally biased region" description="Pro residues" evidence="1">
    <location>
        <begin position="301"/>
        <end position="314"/>
    </location>
</feature>
<feature type="compositionally biased region" description="Polar residues" evidence="1">
    <location>
        <begin position="142"/>
        <end position="168"/>
    </location>
</feature>
<evidence type="ECO:0000256" key="1">
    <source>
        <dbReference type="SAM" id="MobiDB-lite"/>
    </source>
</evidence>
<dbReference type="Gene3D" id="3.10.620.30">
    <property type="match status" value="1"/>
</dbReference>
<dbReference type="SUPFAM" id="SSF54001">
    <property type="entry name" value="Cysteine proteinases"/>
    <property type="match status" value="1"/>
</dbReference>
<dbReference type="AlphaFoldDB" id="A0A2V5H7Y5"/>
<evidence type="ECO:0000313" key="4">
    <source>
        <dbReference type="Proteomes" id="UP000249829"/>
    </source>
</evidence>
<dbReference type="PANTHER" id="PTHR46333:SF5">
    <property type="entry name" value="TRANSGLUTAMINASE-LIKE DOMAIN-CONTAINING PROTEIN"/>
    <property type="match status" value="1"/>
</dbReference>
<protein>
    <recommendedName>
        <fullName evidence="2">Transglutaminase-like domain-containing protein</fullName>
    </recommendedName>
</protein>
<dbReference type="SMART" id="SM00460">
    <property type="entry name" value="TGc"/>
    <property type="match status" value="1"/>
</dbReference>
<feature type="region of interest" description="Disordered" evidence="1">
    <location>
        <begin position="16"/>
        <end position="278"/>
    </location>
</feature>
<feature type="region of interest" description="Disordered" evidence="1">
    <location>
        <begin position="293"/>
        <end position="336"/>
    </location>
</feature>
<feature type="domain" description="Transglutaminase-like" evidence="2">
    <location>
        <begin position="421"/>
        <end position="494"/>
    </location>
</feature>
<dbReference type="OMA" id="HGKGFGH"/>
<feature type="compositionally biased region" description="Pro residues" evidence="1">
    <location>
        <begin position="39"/>
        <end position="51"/>
    </location>
</feature>
<proteinExistence type="predicted"/>
<feature type="compositionally biased region" description="Low complexity" evidence="1">
    <location>
        <begin position="239"/>
        <end position="266"/>
    </location>
</feature>
<feature type="compositionally biased region" description="Pro residues" evidence="1">
    <location>
        <begin position="89"/>
        <end position="109"/>
    </location>
</feature>
<dbReference type="InterPro" id="IPR038765">
    <property type="entry name" value="Papain-like_cys_pep_sf"/>
</dbReference>
<dbReference type="InterPro" id="IPR002931">
    <property type="entry name" value="Transglutaminase-like"/>
</dbReference>
<dbReference type="PANTHER" id="PTHR46333">
    <property type="entry name" value="CYTOKINESIS PROTEIN 3"/>
    <property type="match status" value="1"/>
</dbReference>